<gene>
    <name evidence="1" type="ORF">B0T45_13875</name>
</gene>
<dbReference type="Proteomes" id="UP000192721">
    <property type="component" value="Unassembled WGS sequence"/>
</dbReference>
<dbReference type="EMBL" id="MUKV01000018">
    <property type="protein sequence ID" value="OQS37703.1"/>
    <property type="molecule type" value="Genomic_DNA"/>
</dbReference>
<proteinExistence type="predicted"/>
<evidence type="ECO:0000313" key="2">
    <source>
        <dbReference type="Proteomes" id="UP000192721"/>
    </source>
</evidence>
<sequence length="77" mass="8965">MTDIDVVDVRIISSPAEARMQCEAYIEQHYPLWRQMNVLRAGTAEEQARMGRFIDTCRAWSNVEQPDPTELEKLKPE</sequence>
<accession>A0A1W0CSP1</accession>
<name>A0A1W0CSP1_9NEIS</name>
<dbReference type="AlphaFoldDB" id="A0A1W0CSP1"/>
<evidence type="ECO:0000313" key="1">
    <source>
        <dbReference type="EMBL" id="OQS37703.1"/>
    </source>
</evidence>
<protein>
    <submittedName>
        <fullName evidence="1">Uncharacterized protein</fullName>
    </submittedName>
</protein>
<reference evidence="1 2" key="1">
    <citation type="submission" date="2017-02" db="EMBL/GenBank/DDBJ databases">
        <title>Chromobacterium haemolyticum H5244.</title>
        <authorList>
            <person name="Gulvik C.A."/>
        </authorList>
    </citation>
    <scope>NUCLEOTIDE SEQUENCE [LARGE SCALE GENOMIC DNA]</scope>
    <source>
        <strain evidence="1 2">H5244</strain>
    </source>
</reference>
<comment type="caution">
    <text evidence="1">The sequence shown here is derived from an EMBL/GenBank/DDBJ whole genome shotgun (WGS) entry which is preliminary data.</text>
</comment>
<organism evidence="1 2">
    <name type="scientific">Chromobacterium haemolyticum</name>
    <dbReference type="NCBI Taxonomy" id="394935"/>
    <lineage>
        <taxon>Bacteria</taxon>
        <taxon>Pseudomonadati</taxon>
        <taxon>Pseudomonadota</taxon>
        <taxon>Betaproteobacteria</taxon>
        <taxon>Neisseriales</taxon>
        <taxon>Chromobacteriaceae</taxon>
        <taxon>Chromobacterium</taxon>
    </lineage>
</organism>